<feature type="compositionally biased region" description="Polar residues" evidence="1">
    <location>
        <begin position="131"/>
        <end position="142"/>
    </location>
</feature>
<evidence type="ECO:0000256" key="1">
    <source>
        <dbReference type="SAM" id="MobiDB-lite"/>
    </source>
</evidence>
<sequence>MFMRQFLKYPEDMNSQVFAELPTSTVVSDTSLVEETFLVELHLGCRNVSHYHRQQSFSGLHSPGRSDFTFTWTSGAVGRENQRNGRHGGTVEQWVQRTRETVGTEDRRNSRNRTREAVEIEKQWKLTISGTVGTGNQRNSGYTGPAEQWVQRTSGTMRTEDQKNSGTEDQSNIRFRGPVEQWVQRTSGSVGTNDQRNNGH</sequence>
<evidence type="ECO:0000313" key="3">
    <source>
        <dbReference type="Proteomes" id="UP000225706"/>
    </source>
</evidence>
<dbReference type="EMBL" id="LSMT01000371">
    <property type="protein sequence ID" value="PFX19209.1"/>
    <property type="molecule type" value="Genomic_DNA"/>
</dbReference>
<gene>
    <name evidence="2" type="ORF">AWC38_SpisGene16378</name>
</gene>
<dbReference type="AlphaFoldDB" id="A0A2B4RQY8"/>
<organism evidence="2 3">
    <name type="scientific">Stylophora pistillata</name>
    <name type="common">Smooth cauliflower coral</name>
    <dbReference type="NCBI Taxonomy" id="50429"/>
    <lineage>
        <taxon>Eukaryota</taxon>
        <taxon>Metazoa</taxon>
        <taxon>Cnidaria</taxon>
        <taxon>Anthozoa</taxon>
        <taxon>Hexacorallia</taxon>
        <taxon>Scleractinia</taxon>
        <taxon>Astrocoeniina</taxon>
        <taxon>Pocilloporidae</taxon>
        <taxon>Stylophora</taxon>
    </lineage>
</organism>
<protein>
    <submittedName>
        <fullName evidence="2">Uncharacterized protein</fullName>
    </submittedName>
</protein>
<name>A0A2B4RQY8_STYPI</name>
<dbReference type="Proteomes" id="UP000225706">
    <property type="component" value="Unassembled WGS sequence"/>
</dbReference>
<keyword evidence="3" id="KW-1185">Reference proteome</keyword>
<reference evidence="3" key="1">
    <citation type="journal article" date="2017" name="bioRxiv">
        <title>Comparative analysis of the genomes of Stylophora pistillata and Acropora digitifera provides evidence for extensive differences between species of corals.</title>
        <authorList>
            <person name="Voolstra C.R."/>
            <person name="Li Y."/>
            <person name="Liew Y.J."/>
            <person name="Baumgarten S."/>
            <person name="Zoccola D."/>
            <person name="Flot J.-F."/>
            <person name="Tambutte S."/>
            <person name="Allemand D."/>
            <person name="Aranda M."/>
        </authorList>
    </citation>
    <scope>NUCLEOTIDE SEQUENCE [LARGE SCALE GENOMIC DNA]</scope>
</reference>
<evidence type="ECO:0000313" key="2">
    <source>
        <dbReference type="EMBL" id="PFX19209.1"/>
    </source>
</evidence>
<feature type="compositionally biased region" description="Polar residues" evidence="1">
    <location>
        <begin position="183"/>
        <end position="200"/>
    </location>
</feature>
<feature type="compositionally biased region" description="Polar residues" evidence="1">
    <location>
        <begin position="164"/>
        <end position="173"/>
    </location>
</feature>
<proteinExistence type="predicted"/>
<feature type="region of interest" description="Disordered" evidence="1">
    <location>
        <begin position="131"/>
        <end position="200"/>
    </location>
</feature>
<comment type="caution">
    <text evidence="2">The sequence shown here is derived from an EMBL/GenBank/DDBJ whole genome shotgun (WGS) entry which is preliminary data.</text>
</comment>
<accession>A0A2B4RQY8</accession>